<proteinExistence type="predicted"/>
<evidence type="ECO:0000256" key="1">
    <source>
        <dbReference type="SAM" id="MobiDB-lite"/>
    </source>
</evidence>
<accession>A0A2G1XNZ9</accession>
<dbReference type="AlphaFoldDB" id="A0A2G1XNZ9"/>
<sequence>MFVSPTGGPPFCRHGSPELRGTAVQGFQRPVAGAITGQRGGATVRRGSRVGGAARASSRAPPVSAVAPCVGAGAVGEAGPVDTRRRVFPYGLDGPPQVVALAGGAVLAALVALGAFVSAAPWPFVLLPAVAAVVLAGCAASFLHASLRGKFAVWRELADGLALRGDEDVLDLGCGSGAVLLLIGRRLTTGRALGVDLWRRRDQWRSDPRTLRENAAAGGMGGRVGLCTADVSALPLVDGCFDVVVTSMTVHNVYPLARRRAALAEAVRVLRPGGRLVMVDIWSAGRARVLVGLGMSAVEARGLGPRMWWCGPFVPTTLVTAVKPLPPRSRDEPAAGPSREGGGWPR</sequence>
<feature type="transmembrane region" description="Helical" evidence="2">
    <location>
        <begin position="98"/>
        <end position="119"/>
    </location>
</feature>
<feature type="transmembrane region" description="Helical" evidence="2">
    <location>
        <begin position="125"/>
        <end position="145"/>
    </location>
</feature>
<keyword evidence="2" id="KW-0472">Membrane</keyword>
<dbReference type="OrthoDB" id="9797252at2"/>
<keyword evidence="5" id="KW-1185">Reference proteome</keyword>
<dbReference type="InterPro" id="IPR029063">
    <property type="entry name" value="SAM-dependent_MTases_sf"/>
</dbReference>
<reference evidence="4 5" key="1">
    <citation type="journal article" date="2017" name="Biochemistry">
        <title>Identification of the Biosynthetic Pathway for the Antibiotic Bicyclomycin.</title>
        <authorList>
            <person name="Patteson J."/>
            <person name="Cai W."/>
            <person name="Johnson R.A."/>
            <person name="Santa Maria K."/>
            <person name="Li B."/>
        </authorList>
    </citation>
    <scope>NUCLEOTIDE SEQUENCE [LARGE SCALE GENOMIC DNA]</scope>
    <source>
        <strain evidence="4 5">ATCC 21532</strain>
    </source>
</reference>
<protein>
    <recommendedName>
        <fullName evidence="3">Methyltransferase type 11 domain-containing protein</fullName>
    </recommendedName>
</protein>
<comment type="caution">
    <text evidence="4">The sequence shown here is derived from an EMBL/GenBank/DDBJ whole genome shotgun (WGS) entry which is preliminary data.</text>
</comment>
<keyword evidence="2" id="KW-1133">Transmembrane helix</keyword>
<dbReference type="Proteomes" id="UP000222531">
    <property type="component" value="Unassembled WGS sequence"/>
</dbReference>
<evidence type="ECO:0000259" key="3">
    <source>
        <dbReference type="Pfam" id="PF08241"/>
    </source>
</evidence>
<dbReference type="Gene3D" id="3.40.50.150">
    <property type="entry name" value="Vaccinia Virus protein VP39"/>
    <property type="match status" value="1"/>
</dbReference>
<evidence type="ECO:0000313" key="5">
    <source>
        <dbReference type="Proteomes" id="UP000222531"/>
    </source>
</evidence>
<evidence type="ECO:0000256" key="2">
    <source>
        <dbReference type="SAM" id="Phobius"/>
    </source>
</evidence>
<gene>
    <name evidence="4" type="ORF">BLA24_04860</name>
</gene>
<dbReference type="GO" id="GO:0008757">
    <property type="term" value="F:S-adenosylmethionine-dependent methyltransferase activity"/>
    <property type="evidence" value="ECO:0007669"/>
    <property type="project" value="InterPro"/>
</dbReference>
<dbReference type="Pfam" id="PF08241">
    <property type="entry name" value="Methyltransf_11"/>
    <property type="match status" value="1"/>
</dbReference>
<dbReference type="InterPro" id="IPR013216">
    <property type="entry name" value="Methyltransf_11"/>
</dbReference>
<dbReference type="PANTHER" id="PTHR45277">
    <property type="entry name" value="EXPRESSED PROTEIN"/>
    <property type="match status" value="1"/>
</dbReference>
<feature type="domain" description="Methyltransferase type 11" evidence="3">
    <location>
        <begin position="170"/>
        <end position="278"/>
    </location>
</feature>
<feature type="region of interest" description="Disordered" evidence="1">
    <location>
        <begin position="324"/>
        <end position="346"/>
    </location>
</feature>
<dbReference type="CDD" id="cd02440">
    <property type="entry name" value="AdoMet_MTases"/>
    <property type="match status" value="1"/>
</dbReference>
<name>A0A2G1XNZ9_STRCJ</name>
<organism evidence="4 5">
    <name type="scientific">Streptomyces cinnamoneus</name>
    <name type="common">Streptoverticillium cinnamoneum</name>
    <dbReference type="NCBI Taxonomy" id="53446"/>
    <lineage>
        <taxon>Bacteria</taxon>
        <taxon>Bacillati</taxon>
        <taxon>Actinomycetota</taxon>
        <taxon>Actinomycetes</taxon>
        <taxon>Kitasatosporales</taxon>
        <taxon>Streptomycetaceae</taxon>
        <taxon>Streptomyces</taxon>
        <taxon>Streptomyces cinnamoneus group</taxon>
    </lineage>
</organism>
<dbReference type="EMBL" id="NHZO01000070">
    <property type="protein sequence ID" value="PHQ52975.1"/>
    <property type="molecule type" value="Genomic_DNA"/>
</dbReference>
<dbReference type="SUPFAM" id="SSF53335">
    <property type="entry name" value="S-adenosyl-L-methionine-dependent methyltransferases"/>
    <property type="match status" value="1"/>
</dbReference>
<evidence type="ECO:0000313" key="4">
    <source>
        <dbReference type="EMBL" id="PHQ52975.1"/>
    </source>
</evidence>
<keyword evidence="2" id="KW-0812">Transmembrane</keyword>
<dbReference type="PANTHER" id="PTHR45277:SF1">
    <property type="entry name" value="EXPRESSED PROTEIN"/>
    <property type="match status" value="1"/>
</dbReference>